<dbReference type="EMBL" id="JAAMPI010001171">
    <property type="protein sequence ID" value="KAF4626341.1"/>
    <property type="molecule type" value="Genomic_DNA"/>
</dbReference>
<accession>A0A8H4RBN6</accession>
<keyword evidence="2" id="KW-1185">Reference proteome</keyword>
<evidence type="ECO:0000313" key="1">
    <source>
        <dbReference type="EMBL" id="KAF4626341.1"/>
    </source>
</evidence>
<name>A0A8H4RBN6_9HELO</name>
<reference evidence="1 2" key="1">
    <citation type="submission" date="2020-03" db="EMBL/GenBank/DDBJ databases">
        <title>Draft Genome Sequence of Cudoniella acicularis.</title>
        <authorList>
            <person name="Buettner E."/>
            <person name="Kellner H."/>
        </authorList>
    </citation>
    <scope>NUCLEOTIDE SEQUENCE [LARGE SCALE GENOMIC DNA]</scope>
    <source>
        <strain evidence="1 2">DSM 108380</strain>
    </source>
</reference>
<protein>
    <submittedName>
        <fullName evidence="1">Uncharacterized protein</fullName>
    </submittedName>
</protein>
<comment type="caution">
    <text evidence="1">The sequence shown here is derived from an EMBL/GenBank/DDBJ whole genome shotgun (WGS) entry which is preliminary data.</text>
</comment>
<organism evidence="1 2">
    <name type="scientific">Cudoniella acicularis</name>
    <dbReference type="NCBI Taxonomy" id="354080"/>
    <lineage>
        <taxon>Eukaryota</taxon>
        <taxon>Fungi</taxon>
        <taxon>Dikarya</taxon>
        <taxon>Ascomycota</taxon>
        <taxon>Pezizomycotina</taxon>
        <taxon>Leotiomycetes</taxon>
        <taxon>Helotiales</taxon>
        <taxon>Tricladiaceae</taxon>
        <taxon>Cudoniella</taxon>
    </lineage>
</organism>
<dbReference type="AlphaFoldDB" id="A0A8H4RBN6"/>
<proteinExistence type="predicted"/>
<evidence type="ECO:0000313" key="2">
    <source>
        <dbReference type="Proteomes" id="UP000566819"/>
    </source>
</evidence>
<gene>
    <name evidence="1" type="ORF">G7Y89_g11817</name>
</gene>
<dbReference type="Proteomes" id="UP000566819">
    <property type="component" value="Unassembled WGS sequence"/>
</dbReference>
<sequence>MAALERVDDGTFGIAGVESSEKVELSFDIEDEAVEDLSVLFLLRRLDNSMETAMIHGGYEKGVLGVILFGLIIRAVPHSWKEPQGLEVEDKSRVYERIGMLRILTLESRESEFWGKDATSIVLV</sequence>